<keyword evidence="3" id="KW-1185">Reference proteome</keyword>
<feature type="region of interest" description="Disordered" evidence="1">
    <location>
        <begin position="50"/>
        <end position="73"/>
    </location>
</feature>
<feature type="compositionally biased region" description="Low complexity" evidence="1">
    <location>
        <begin position="55"/>
        <end position="64"/>
    </location>
</feature>
<evidence type="ECO:0000313" key="3">
    <source>
        <dbReference type="Proteomes" id="UP001054252"/>
    </source>
</evidence>
<gene>
    <name evidence="2" type="ORF">SLEP1_g25931</name>
</gene>
<reference evidence="2 3" key="1">
    <citation type="journal article" date="2021" name="Commun. Biol.">
        <title>The genome of Shorea leprosula (Dipterocarpaceae) highlights the ecological relevance of drought in aseasonal tropical rainforests.</title>
        <authorList>
            <person name="Ng K.K.S."/>
            <person name="Kobayashi M.J."/>
            <person name="Fawcett J.A."/>
            <person name="Hatakeyama M."/>
            <person name="Paape T."/>
            <person name="Ng C.H."/>
            <person name="Ang C.C."/>
            <person name="Tnah L.H."/>
            <person name="Lee C.T."/>
            <person name="Nishiyama T."/>
            <person name="Sese J."/>
            <person name="O'Brien M.J."/>
            <person name="Copetti D."/>
            <person name="Mohd Noor M.I."/>
            <person name="Ong R.C."/>
            <person name="Putra M."/>
            <person name="Sireger I.Z."/>
            <person name="Indrioko S."/>
            <person name="Kosugi Y."/>
            <person name="Izuno A."/>
            <person name="Isagi Y."/>
            <person name="Lee S.L."/>
            <person name="Shimizu K.K."/>
        </authorList>
    </citation>
    <scope>NUCLEOTIDE SEQUENCE [LARGE SCALE GENOMIC DNA]</scope>
    <source>
        <strain evidence="2">214</strain>
    </source>
</reference>
<proteinExistence type="predicted"/>
<dbReference type="AlphaFoldDB" id="A0AAV5JK77"/>
<name>A0AAV5JK77_9ROSI</name>
<organism evidence="2 3">
    <name type="scientific">Rubroshorea leprosula</name>
    <dbReference type="NCBI Taxonomy" id="152421"/>
    <lineage>
        <taxon>Eukaryota</taxon>
        <taxon>Viridiplantae</taxon>
        <taxon>Streptophyta</taxon>
        <taxon>Embryophyta</taxon>
        <taxon>Tracheophyta</taxon>
        <taxon>Spermatophyta</taxon>
        <taxon>Magnoliopsida</taxon>
        <taxon>eudicotyledons</taxon>
        <taxon>Gunneridae</taxon>
        <taxon>Pentapetalae</taxon>
        <taxon>rosids</taxon>
        <taxon>malvids</taxon>
        <taxon>Malvales</taxon>
        <taxon>Dipterocarpaceae</taxon>
        <taxon>Rubroshorea</taxon>
    </lineage>
</organism>
<dbReference type="Proteomes" id="UP001054252">
    <property type="component" value="Unassembled WGS sequence"/>
</dbReference>
<dbReference type="PANTHER" id="PTHR34570">
    <property type="entry name" value="OS03G0593100 PROTEIN"/>
    <property type="match status" value="1"/>
</dbReference>
<dbReference type="PANTHER" id="PTHR34570:SF7">
    <property type="entry name" value="GENOME ASSEMBLY, CHROMOSOME: A08"/>
    <property type="match status" value="1"/>
</dbReference>
<dbReference type="EMBL" id="BPVZ01000042">
    <property type="protein sequence ID" value="GKV15129.1"/>
    <property type="molecule type" value="Genomic_DNA"/>
</dbReference>
<evidence type="ECO:0000256" key="1">
    <source>
        <dbReference type="SAM" id="MobiDB-lite"/>
    </source>
</evidence>
<comment type="caution">
    <text evidence="2">The sequence shown here is derived from an EMBL/GenBank/DDBJ whole genome shotgun (WGS) entry which is preliminary data.</text>
</comment>
<protein>
    <submittedName>
        <fullName evidence="2">Uncharacterized protein</fullName>
    </submittedName>
</protein>
<accession>A0AAV5JK77</accession>
<evidence type="ECO:0000313" key="2">
    <source>
        <dbReference type="EMBL" id="GKV15129.1"/>
    </source>
</evidence>
<sequence length="107" mass="12237">MKEMREERELLRRKLQKSKQYEAMMVTEDFEPMAAGFFFHFLPPRSPPAPVSLWSDSDSQSEQSSMERKNTPVLMSLLPIKTPNSEVSSIKLEGCSDSDDVDTSLHL</sequence>